<evidence type="ECO:0000313" key="3">
    <source>
        <dbReference type="Proteomes" id="UP000527355"/>
    </source>
</evidence>
<dbReference type="EMBL" id="JABWUV010000002">
    <property type="protein sequence ID" value="KAF6378783.1"/>
    <property type="molecule type" value="Genomic_DNA"/>
</dbReference>
<name>A0A7J7ZX00_MYOMY</name>
<protein>
    <recommendedName>
        <fullName evidence="4">Secreted protein</fullName>
    </recommendedName>
</protein>
<feature type="signal peptide" evidence="1">
    <location>
        <begin position="1"/>
        <end position="27"/>
    </location>
</feature>
<organism evidence="2 3">
    <name type="scientific">Myotis myotis</name>
    <name type="common">Greater mouse-eared bat</name>
    <name type="synonym">Vespertilio myotis</name>
    <dbReference type="NCBI Taxonomy" id="51298"/>
    <lineage>
        <taxon>Eukaryota</taxon>
        <taxon>Metazoa</taxon>
        <taxon>Chordata</taxon>
        <taxon>Craniata</taxon>
        <taxon>Vertebrata</taxon>
        <taxon>Euteleostomi</taxon>
        <taxon>Mammalia</taxon>
        <taxon>Eutheria</taxon>
        <taxon>Laurasiatheria</taxon>
        <taxon>Chiroptera</taxon>
        <taxon>Yangochiroptera</taxon>
        <taxon>Vespertilionidae</taxon>
        <taxon>Myotis</taxon>
    </lineage>
</organism>
<reference evidence="2 3" key="1">
    <citation type="journal article" date="2020" name="Nature">
        <title>Six reference-quality genomes reveal evolution of bat adaptations.</title>
        <authorList>
            <person name="Jebb D."/>
            <person name="Huang Z."/>
            <person name="Pippel M."/>
            <person name="Hughes G.M."/>
            <person name="Lavrichenko K."/>
            <person name="Devanna P."/>
            <person name="Winkler S."/>
            <person name="Jermiin L.S."/>
            <person name="Skirmuntt E.C."/>
            <person name="Katzourakis A."/>
            <person name="Burkitt-Gray L."/>
            <person name="Ray D.A."/>
            <person name="Sullivan K.A.M."/>
            <person name="Roscito J.G."/>
            <person name="Kirilenko B.M."/>
            <person name="Davalos L.M."/>
            <person name="Corthals A.P."/>
            <person name="Power M.L."/>
            <person name="Jones G."/>
            <person name="Ransome R.D."/>
            <person name="Dechmann D.K.N."/>
            <person name="Locatelli A.G."/>
            <person name="Puechmaille S.J."/>
            <person name="Fedrigo O."/>
            <person name="Jarvis E.D."/>
            <person name="Hiller M."/>
            <person name="Vernes S.C."/>
            <person name="Myers E.W."/>
            <person name="Teeling E.C."/>
        </authorList>
    </citation>
    <scope>NUCLEOTIDE SEQUENCE [LARGE SCALE GENOMIC DNA]</scope>
    <source>
        <strain evidence="2">MMyoMyo1</strain>
        <tissue evidence="2">Flight muscle</tissue>
    </source>
</reference>
<accession>A0A7J7ZX00</accession>
<keyword evidence="3" id="KW-1185">Reference proteome</keyword>
<evidence type="ECO:0008006" key="4">
    <source>
        <dbReference type="Google" id="ProtNLM"/>
    </source>
</evidence>
<dbReference type="AlphaFoldDB" id="A0A7J7ZX00"/>
<keyword evidence="1" id="KW-0732">Signal</keyword>
<dbReference type="Proteomes" id="UP000527355">
    <property type="component" value="Unassembled WGS sequence"/>
</dbReference>
<evidence type="ECO:0000256" key="1">
    <source>
        <dbReference type="SAM" id="SignalP"/>
    </source>
</evidence>
<comment type="caution">
    <text evidence="2">The sequence shown here is derived from an EMBL/GenBank/DDBJ whole genome shotgun (WGS) entry which is preliminary data.</text>
</comment>
<feature type="chain" id="PRO_5029458320" description="Secreted protein" evidence="1">
    <location>
        <begin position="28"/>
        <end position="131"/>
    </location>
</feature>
<evidence type="ECO:0000313" key="2">
    <source>
        <dbReference type="EMBL" id="KAF6378783.1"/>
    </source>
</evidence>
<proteinExistence type="predicted"/>
<gene>
    <name evidence="2" type="ORF">mMyoMyo1_009688</name>
</gene>
<sequence length="131" mass="14987">MHIMESFYTFPIAQCLMVGLCFVTSLPDQMWPFGGQVISVLLRQKRAPTLLPGVLRLFLHGLWESQSAKLDHENTSPQINVNCAVLQKIRLEPHPRQCLRRNKSHFVIALCKNGVLCLDGHCYDCLFPRHC</sequence>